<dbReference type="Proteomes" id="UP000298663">
    <property type="component" value="Chromosome X"/>
</dbReference>
<comment type="caution">
    <text evidence="2">The sequence shown here is derived from an EMBL/GenBank/DDBJ whole genome shotgun (WGS) entry which is preliminary data.</text>
</comment>
<dbReference type="OrthoDB" id="5813557at2759"/>
<keyword evidence="1" id="KW-0472">Membrane</keyword>
<keyword evidence="1" id="KW-0812">Transmembrane</keyword>
<proteinExistence type="predicted"/>
<sequence>MPVGDIFTFQSLLPLWFQVRCGRFTPSTKNMLKIVALCFVALVAVSEAGILDGMGDMGDFFSKFNDVRSLFANSESEMSKNVDRTKNLLTVIQEKASFLEPLASDSQRETIRKVKGFLGTINQFQARLRSNTGETFDQKKSMWENLVTSIFQDGGVMKLLPLLNSAPTTAATVLCLTLPILSYLFAN</sequence>
<keyword evidence="1" id="KW-1133">Transmembrane helix</keyword>
<evidence type="ECO:0000313" key="3">
    <source>
        <dbReference type="Proteomes" id="UP000298663"/>
    </source>
</evidence>
<organism evidence="2 3">
    <name type="scientific">Steinernema carpocapsae</name>
    <name type="common">Entomopathogenic nematode</name>
    <dbReference type="NCBI Taxonomy" id="34508"/>
    <lineage>
        <taxon>Eukaryota</taxon>
        <taxon>Metazoa</taxon>
        <taxon>Ecdysozoa</taxon>
        <taxon>Nematoda</taxon>
        <taxon>Chromadorea</taxon>
        <taxon>Rhabditida</taxon>
        <taxon>Tylenchina</taxon>
        <taxon>Panagrolaimomorpha</taxon>
        <taxon>Strongyloidoidea</taxon>
        <taxon>Steinernematidae</taxon>
        <taxon>Steinernema</taxon>
    </lineage>
</organism>
<reference evidence="2 3" key="2">
    <citation type="journal article" date="2019" name="G3 (Bethesda)">
        <title>Hybrid Assembly of the Genome of the Entomopathogenic Nematode Steinernema carpocapsae Identifies the X-Chromosome.</title>
        <authorList>
            <person name="Serra L."/>
            <person name="Macchietto M."/>
            <person name="Macias-Munoz A."/>
            <person name="McGill C.J."/>
            <person name="Rodriguez I.M."/>
            <person name="Rodriguez B."/>
            <person name="Murad R."/>
            <person name="Mortazavi A."/>
        </authorList>
    </citation>
    <scope>NUCLEOTIDE SEQUENCE [LARGE SCALE GENOMIC DNA]</scope>
    <source>
        <strain evidence="2 3">ALL</strain>
    </source>
</reference>
<accession>A0A4U8UY61</accession>
<dbReference type="AlphaFoldDB" id="A0A4U8UY61"/>
<dbReference type="EMBL" id="CM016762">
    <property type="protein sequence ID" value="TMS38411.1"/>
    <property type="molecule type" value="Genomic_DNA"/>
</dbReference>
<feature type="transmembrane region" description="Helical" evidence="1">
    <location>
        <begin position="166"/>
        <end position="186"/>
    </location>
</feature>
<keyword evidence="3" id="KW-1185">Reference proteome</keyword>
<evidence type="ECO:0000313" key="2">
    <source>
        <dbReference type="EMBL" id="TMS38411.1"/>
    </source>
</evidence>
<protein>
    <submittedName>
        <fullName evidence="2">Uncharacterized protein</fullName>
    </submittedName>
</protein>
<name>A0A4U8UY61_STECR</name>
<reference evidence="2 3" key="1">
    <citation type="journal article" date="2015" name="Genome Biol.">
        <title>Comparative genomics of Steinernema reveals deeply conserved gene regulatory networks.</title>
        <authorList>
            <person name="Dillman A.R."/>
            <person name="Macchietto M."/>
            <person name="Porter C.F."/>
            <person name="Rogers A."/>
            <person name="Williams B."/>
            <person name="Antoshechkin I."/>
            <person name="Lee M.M."/>
            <person name="Goodwin Z."/>
            <person name="Lu X."/>
            <person name="Lewis E.E."/>
            <person name="Goodrich-Blair H."/>
            <person name="Stock S.P."/>
            <person name="Adams B.J."/>
            <person name="Sternberg P.W."/>
            <person name="Mortazavi A."/>
        </authorList>
    </citation>
    <scope>NUCLEOTIDE SEQUENCE [LARGE SCALE GENOMIC DNA]</scope>
    <source>
        <strain evidence="2 3">ALL</strain>
    </source>
</reference>
<dbReference type="EMBL" id="AZBU02000001">
    <property type="protein sequence ID" value="TMS38411.1"/>
    <property type="molecule type" value="Genomic_DNA"/>
</dbReference>
<feature type="transmembrane region" description="Helical" evidence="1">
    <location>
        <begin position="31"/>
        <end position="51"/>
    </location>
</feature>
<evidence type="ECO:0000256" key="1">
    <source>
        <dbReference type="SAM" id="Phobius"/>
    </source>
</evidence>
<gene>
    <name evidence="2" type="ORF">L596_005143</name>
</gene>